<dbReference type="Pfam" id="PF00620">
    <property type="entry name" value="RhoGAP"/>
    <property type="match status" value="1"/>
</dbReference>
<evidence type="ECO:0000256" key="1">
    <source>
        <dbReference type="ARBA" id="ARBA00022468"/>
    </source>
</evidence>
<dbReference type="InterPro" id="IPR023393">
    <property type="entry name" value="START-like_dom_sf"/>
</dbReference>
<dbReference type="Gene3D" id="3.30.530.20">
    <property type="match status" value="1"/>
</dbReference>
<name>A0A817RIT7_9BILA</name>
<dbReference type="GO" id="GO:0005096">
    <property type="term" value="F:GTPase activator activity"/>
    <property type="evidence" value="ECO:0007669"/>
    <property type="project" value="UniProtKB-KW"/>
</dbReference>
<dbReference type="GO" id="GO:0008289">
    <property type="term" value="F:lipid binding"/>
    <property type="evidence" value="ECO:0007669"/>
    <property type="project" value="InterPro"/>
</dbReference>
<gene>
    <name evidence="6" type="ORF">HFQ381_LOCUS17269</name>
    <name evidence="5" type="ORF">LUA448_LOCUS4543</name>
</gene>
<dbReference type="PANTHER" id="PTHR12659:SF7">
    <property type="entry name" value="CROSSVEINLESS C, ISOFORM C"/>
    <property type="match status" value="1"/>
</dbReference>
<dbReference type="Proteomes" id="UP000663851">
    <property type="component" value="Unassembled WGS sequence"/>
</dbReference>
<evidence type="ECO:0000259" key="4">
    <source>
        <dbReference type="PROSITE" id="PS50848"/>
    </source>
</evidence>
<dbReference type="SUPFAM" id="SSF55961">
    <property type="entry name" value="Bet v1-like"/>
    <property type="match status" value="1"/>
</dbReference>
<feature type="domain" description="Rho-GAP" evidence="3">
    <location>
        <begin position="442"/>
        <end position="640"/>
    </location>
</feature>
<dbReference type="SMART" id="SM00324">
    <property type="entry name" value="RhoGAP"/>
    <property type="match status" value="1"/>
</dbReference>
<evidence type="ECO:0000313" key="6">
    <source>
        <dbReference type="EMBL" id="CAF4359188.1"/>
    </source>
</evidence>
<accession>A0A817RIT7</accession>
<organism evidence="5 7">
    <name type="scientific">Rotaria socialis</name>
    <dbReference type="NCBI Taxonomy" id="392032"/>
    <lineage>
        <taxon>Eukaryota</taxon>
        <taxon>Metazoa</taxon>
        <taxon>Spiralia</taxon>
        <taxon>Gnathifera</taxon>
        <taxon>Rotifera</taxon>
        <taxon>Eurotatoria</taxon>
        <taxon>Bdelloidea</taxon>
        <taxon>Philodinida</taxon>
        <taxon>Philodinidae</taxon>
        <taxon>Rotaria</taxon>
    </lineage>
</organism>
<dbReference type="PROSITE" id="PS50238">
    <property type="entry name" value="RHOGAP"/>
    <property type="match status" value="1"/>
</dbReference>
<feature type="domain" description="START" evidence="4">
    <location>
        <begin position="769"/>
        <end position="881"/>
    </location>
</feature>
<dbReference type="GO" id="GO:0030036">
    <property type="term" value="P:actin cytoskeleton organization"/>
    <property type="evidence" value="ECO:0007669"/>
    <property type="project" value="TreeGrafter"/>
</dbReference>
<dbReference type="AlphaFoldDB" id="A0A817RIT7"/>
<dbReference type="InterPro" id="IPR002913">
    <property type="entry name" value="START_lipid-bd_dom"/>
</dbReference>
<dbReference type="GO" id="GO:0035023">
    <property type="term" value="P:regulation of Rho protein signal transduction"/>
    <property type="evidence" value="ECO:0007669"/>
    <property type="project" value="TreeGrafter"/>
</dbReference>
<evidence type="ECO:0000313" key="7">
    <source>
        <dbReference type="Proteomes" id="UP000663833"/>
    </source>
</evidence>
<dbReference type="Pfam" id="PF01852">
    <property type="entry name" value="START"/>
    <property type="match status" value="1"/>
</dbReference>
<reference evidence="5" key="1">
    <citation type="submission" date="2021-02" db="EMBL/GenBank/DDBJ databases">
        <authorList>
            <person name="Nowell W R."/>
        </authorList>
    </citation>
    <scope>NUCLEOTIDE SEQUENCE</scope>
</reference>
<keyword evidence="2" id="KW-0597">Phosphoprotein</keyword>
<keyword evidence="1" id="KW-0343">GTPase activation</keyword>
<dbReference type="PANTHER" id="PTHR12659">
    <property type="entry name" value="RHO-TYPE GTPASE ACTIVATING PROTEIN"/>
    <property type="match status" value="1"/>
</dbReference>
<sequence length="908" mass="104967">MSNSIDKDSICSSSSIIIHDNYKKKSSLLSCCRSSSRKYFNAQLLLRTVDNANLNKQKGFLQRIQIFKAHKRKPPVRKQQETTSYDSTISNNQLVIETERSTNDNDEQDSNMLQSAAVELHDSLSLKYPRHPIHNSQSIPYISQYDVYHNLNNPIDSYSFTDIEIISTNNEENSEEKYINSSKTSKRFVSNNLSLTTTDLSKYSTQSLLQKLLNKAQILDEYYNDIVNKTKTQPSHSLSSSINSLLGRSGGTSRPFIYRIQSTDSFKRIPRRKFRHLYDTKSMDSSRVDLYADEDNVLRELIRFNNDIDLILSRLEMEGEDLQQPSTNHSVLDENIIQQAIINPTDDSIVDVNLKINDQEAVDQKGLIEILTMRTDNNEINIHLLLSNDIDRLRETALSKLRKMAQENCNSNDVYNYETITLAKINKLPKSTTWKGKRVFGVPLRVYQQTTGHVLPISIVNALQYLRINAGKCDGLFRKPGVKSKIDHLRSQIELKNDSYSESHVETIKFDDYQPFVVADVIRQYFRELPECIIPPSITSLLCDLLKCITQEEQLLALRLTFLMLPDESREVLETILRFLLDISIRSGNNQITCRNLARIFLPSVFQSFYDMHNKSSKILWWKLRKEKLDTIQQENERLILEHCLMIMILNVDLLCRIPSTLTEELKLPSPRRTKRLDELVTHTCNGEFHLRKYISKNSEEFLQRLSLTKFKNVQTNVEDVDVFMHKPTVTSTSDIDKNNLPIWKCSVDIPNVNVKQVYQRVLHECYLWDNHVAESRTVEKIDDDKEIVQYVVNFLDYIPVRSFCEFRFSKKVTLRSAPDANAIIVGALSIDHLQNHFLPGGIGINYHKHYYIKPSNVHPNHTTVTQITCVDFGGRSTQWYENVHGSLLAHNLISLRDSFINARVVRI</sequence>
<protein>
    <submittedName>
        <fullName evidence="5">Uncharacterized protein</fullName>
    </submittedName>
</protein>
<dbReference type="EMBL" id="CAJOBO010001273">
    <property type="protein sequence ID" value="CAF4359188.1"/>
    <property type="molecule type" value="Genomic_DNA"/>
</dbReference>
<comment type="caution">
    <text evidence="5">The sequence shown here is derived from an EMBL/GenBank/DDBJ whole genome shotgun (WGS) entry which is preliminary data.</text>
</comment>
<evidence type="ECO:0000259" key="3">
    <source>
        <dbReference type="PROSITE" id="PS50238"/>
    </source>
</evidence>
<dbReference type="SUPFAM" id="SSF48350">
    <property type="entry name" value="GTPase activation domain, GAP"/>
    <property type="match status" value="1"/>
</dbReference>
<dbReference type="PROSITE" id="PS50848">
    <property type="entry name" value="START"/>
    <property type="match status" value="1"/>
</dbReference>
<dbReference type="Gene3D" id="1.10.555.10">
    <property type="entry name" value="Rho GTPase activation protein"/>
    <property type="match status" value="1"/>
</dbReference>
<dbReference type="Proteomes" id="UP000663833">
    <property type="component" value="Unassembled WGS sequence"/>
</dbReference>
<dbReference type="GO" id="GO:0007165">
    <property type="term" value="P:signal transduction"/>
    <property type="evidence" value="ECO:0007669"/>
    <property type="project" value="InterPro"/>
</dbReference>
<dbReference type="InterPro" id="IPR008936">
    <property type="entry name" value="Rho_GTPase_activation_prot"/>
</dbReference>
<evidence type="ECO:0000256" key="2">
    <source>
        <dbReference type="ARBA" id="ARBA00022553"/>
    </source>
</evidence>
<dbReference type="EMBL" id="CAJNYD010000329">
    <property type="protein sequence ID" value="CAF3245933.1"/>
    <property type="molecule type" value="Genomic_DNA"/>
</dbReference>
<dbReference type="InterPro" id="IPR000198">
    <property type="entry name" value="RhoGAP_dom"/>
</dbReference>
<evidence type="ECO:0000313" key="5">
    <source>
        <dbReference type="EMBL" id="CAF3245933.1"/>
    </source>
</evidence>
<proteinExistence type="predicted"/>